<feature type="domain" description="Sugar-binding" evidence="5">
    <location>
        <begin position="25"/>
        <end position="261"/>
    </location>
</feature>
<keyword evidence="7" id="KW-1185">Reference proteome</keyword>
<evidence type="ECO:0000313" key="7">
    <source>
        <dbReference type="Proteomes" id="UP000288812"/>
    </source>
</evidence>
<accession>A0A437S7I9</accession>
<gene>
    <name evidence="6" type="ORF">EF514_03795</name>
</gene>
<evidence type="ECO:0000256" key="3">
    <source>
        <dbReference type="ARBA" id="ARBA00023125"/>
    </source>
</evidence>
<comment type="similarity">
    <text evidence="1">Belongs to the SorC transcriptional regulatory family.</text>
</comment>
<evidence type="ECO:0000259" key="5">
    <source>
        <dbReference type="Pfam" id="PF04198"/>
    </source>
</evidence>
<protein>
    <submittedName>
        <fullName evidence="6">Transcriptional regulator</fullName>
    </submittedName>
</protein>
<dbReference type="OrthoDB" id="58802at2"/>
<dbReference type="Proteomes" id="UP000288812">
    <property type="component" value="Unassembled WGS sequence"/>
</dbReference>
<dbReference type="RefSeq" id="WP_127724001.1">
    <property type="nucleotide sequence ID" value="NZ_RLIH01000004.1"/>
</dbReference>
<dbReference type="Pfam" id="PF04198">
    <property type="entry name" value="Sugar-bind"/>
    <property type="match status" value="1"/>
</dbReference>
<reference evidence="6 7" key="1">
    <citation type="submission" date="2018-11" db="EMBL/GenBank/DDBJ databases">
        <title>Genome sequencing and assembly of Anaerosphaera sp. nov., GS7-6-2.</title>
        <authorList>
            <person name="Rettenmaier R."/>
            <person name="Liebl W."/>
            <person name="Zverlov V."/>
        </authorList>
    </citation>
    <scope>NUCLEOTIDE SEQUENCE [LARGE SCALE GENOMIC DNA]</scope>
    <source>
        <strain evidence="6 7">GS7-6-2</strain>
    </source>
</reference>
<dbReference type="GO" id="GO:0003677">
    <property type="term" value="F:DNA binding"/>
    <property type="evidence" value="ECO:0007669"/>
    <property type="project" value="UniProtKB-KW"/>
</dbReference>
<proteinExistence type="inferred from homology"/>
<dbReference type="Gene3D" id="3.40.50.1360">
    <property type="match status" value="1"/>
</dbReference>
<sequence>MLTEAREVGIVEIRIKSQTIQESPLLEYLKAFYNLQGGTLVLDGTNNEETNKILAKATLSLIEQLGGGSVGLGWGHLIGSIVNYLEDEEPRKTSITDICPMIGNSGVPIRNYHPNENVRIIAKQIMASPHFLYTPAVAETQQDKELLTQTEQYKSILNLWENLKVAIVNIGNHPSTPDLGSSARFGNLLSQNKAVGRLIAYYYNQEGKIITSDKDYVIQIPLEVLKKCPNVIGICSANTNSKALIGALKTGLLTHIVVREKLLDNLEF</sequence>
<dbReference type="GO" id="GO:0030246">
    <property type="term" value="F:carbohydrate binding"/>
    <property type="evidence" value="ECO:0007669"/>
    <property type="project" value="InterPro"/>
</dbReference>
<name>A0A437S7I9_9FIRM</name>
<comment type="caution">
    <text evidence="6">The sequence shown here is derived from an EMBL/GenBank/DDBJ whole genome shotgun (WGS) entry which is preliminary data.</text>
</comment>
<dbReference type="PANTHER" id="PTHR34294:SF1">
    <property type="entry name" value="TRANSCRIPTIONAL REGULATOR LSRR"/>
    <property type="match status" value="1"/>
</dbReference>
<keyword evidence="3" id="KW-0238">DNA-binding</keyword>
<evidence type="ECO:0000256" key="1">
    <source>
        <dbReference type="ARBA" id="ARBA00010466"/>
    </source>
</evidence>
<dbReference type="InterPro" id="IPR051054">
    <property type="entry name" value="SorC_transcr_regulators"/>
</dbReference>
<keyword evidence="2" id="KW-0805">Transcription regulation</keyword>
<dbReference type="EMBL" id="RLIH01000004">
    <property type="protein sequence ID" value="RVU55023.1"/>
    <property type="molecule type" value="Genomic_DNA"/>
</dbReference>
<evidence type="ECO:0000256" key="2">
    <source>
        <dbReference type="ARBA" id="ARBA00023015"/>
    </source>
</evidence>
<dbReference type="InterPro" id="IPR037171">
    <property type="entry name" value="NagB/RpiA_transferase-like"/>
</dbReference>
<dbReference type="AlphaFoldDB" id="A0A437S7I9"/>
<evidence type="ECO:0000256" key="4">
    <source>
        <dbReference type="ARBA" id="ARBA00023163"/>
    </source>
</evidence>
<dbReference type="InterPro" id="IPR007324">
    <property type="entry name" value="Sugar-bd_dom_put"/>
</dbReference>
<evidence type="ECO:0000313" key="6">
    <source>
        <dbReference type="EMBL" id="RVU55023.1"/>
    </source>
</evidence>
<organism evidence="6 7">
    <name type="scientific">Anaerosphaera multitolerans</name>
    <dbReference type="NCBI Taxonomy" id="2487351"/>
    <lineage>
        <taxon>Bacteria</taxon>
        <taxon>Bacillati</taxon>
        <taxon>Bacillota</taxon>
        <taxon>Tissierellia</taxon>
        <taxon>Tissierellales</taxon>
        <taxon>Peptoniphilaceae</taxon>
        <taxon>Anaerosphaera</taxon>
    </lineage>
</organism>
<dbReference type="PANTHER" id="PTHR34294">
    <property type="entry name" value="TRANSCRIPTIONAL REGULATOR-RELATED"/>
    <property type="match status" value="1"/>
</dbReference>
<dbReference type="SUPFAM" id="SSF100950">
    <property type="entry name" value="NagB/RpiA/CoA transferase-like"/>
    <property type="match status" value="1"/>
</dbReference>
<keyword evidence="4" id="KW-0804">Transcription</keyword>